<dbReference type="EMBL" id="JACHJU010000001">
    <property type="protein sequence ID" value="MBB4938739.1"/>
    <property type="molecule type" value="Genomic_DNA"/>
</dbReference>
<dbReference type="InterPro" id="IPR013538">
    <property type="entry name" value="ASHA1/2-like_C"/>
</dbReference>
<organism evidence="3 4">
    <name type="scientific">Streptosporangium album</name>
    <dbReference type="NCBI Taxonomy" id="47479"/>
    <lineage>
        <taxon>Bacteria</taxon>
        <taxon>Bacillati</taxon>
        <taxon>Actinomycetota</taxon>
        <taxon>Actinomycetes</taxon>
        <taxon>Streptosporangiales</taxon>
        <taxon>Streptosporangiaceae</taxon>
        <taxon>Streptosporangium</taxon>
    </lineage>
</organism>
<keyword evidence="4" id="KW-1185">Reference proteome</keyword>
<comment type="similarity">
    <text evidence="1">Belongs to the AHA1 family.</text>
</comment>
<accession>A0A7W7RUZ4</accession>
<feature type="domain" description="Activator of Hsp90 ATPase homologue 1/2-like C-terminal" evidence="2">
    <location>
        <begin position="13"/>
        <end position="145"/>
    </location>
</feature>
<gene>
    <name evidence="3" type="ORF">FHR32_003044</name>
</gene>
<comment type="caution">
    <text evidence="3">The sequence shown here is derived from an EMBL/GenBank/DDBJ whole genome shotgun (WGS) entry which is preliminary data.</text>
</comment>
<dbReference type="Pfam" id="PF08327">
    <property type="entry name" value="AHSA1"/>
    <property type="match status" value="1"/>
</dbReference>
<dbReference type="SUPFAM" id="SSF55961">
    <property type="entry name" value="Bet v1-like"/>
    <property type="match status" value="1"/>
</dbReference>
<dbReference type="Gene3D" id="3.30.530.20">
    <property type="match status" value="1"/>
</dbReference>
<evidence type="ECO:0000313" key="4">
    <source>
        <dbReference type="Proteomes" id="UP000534286"/>
    </source>
</evidence>
<dbReference type="CDD" id="cd07814">
    <property type="entry name" value="SRPBCC_CalC_Aha1-like"/>
    <property type="match status" value="1"/>
</dbReference>
<evidence type="ECO:0000259" key="2">
    <source>
        <dbReference type="Pfam" id="PF08327"/>
    </source>
</evidence>
<dbReference type="Proteomes" id="UP000534286">
    <property type="component" value="Unassembled WGS sequence"/>
</dbReference>
<dbReference type="RefSeq" id="WP_184754869.1">
    <property type="nucleotide sequence ID" value="NZ_BAABEK010000010.1"/>
</dbReference>
<dbReference type="InterPro" id="IPR023393">
    <property type="entry name" value="START-like_dom_sf"/>
</dbReference>
<evidence type="ECO:0000256" key="1">
    <source>
        <dbReference type="ARBA" id="ARBA00006817"/>
    </source>
</evidence>
<dbReference type="AlphaFoldDB" id="A0A7W7RUZ4"/>
<proteinExistence type="inferred from homology"/>
<evidence type="ECO:0000313" key="3">
    <source>
        <dbReference type="EMBL" id="MBB4938739.1"/>
    </source>
</evidence>
<name>A0A7W7RUZ4_9ACTN</name>
<sequence>MTTAEYEITRTLDAPRELVYEAWTEPKRFSHWFGPRIFATPADRIVLDARPGGTWQATMVGEEGFEVTLNGVYREVAAPGRLVFTTGDPDNPGDGPASVVTLTLEEQDGATVMRFHQYGVNTDSEHAEQAKAGWSEFFDRMAEHLASS</sequence>
<reference evidence="3 4" key="1">
    <citation type="submission" date="2020-08" db="EMBL/GenBank/DDBJ databases">
        <title>Sequencing the genomes of 1000 actinobacteria strains.</title>
        <authorList>
            <person name="Klenk H.-P."/>
        </authorList>
    </citation>
    <scope>NUCLEOTIDE SEQUENCE [LARGE SCALE GENOMIC DNA]</scope>
    <source>
        <strain evidence="3 4">DSM 43023</strain>
    </source>
</reference>
<protein>
    <submittedName>
        <fullName evidence="3">Uncharacterized protein YndB with AHSA1/START domain</fullName>
    </submittedName>
</protein>